<keyword evidence="5 10" id="KW-0443">Lipid metabolism</keyword>
<keyword evidence="4 10" id="KW-0808">Transferase</keyword>
<accession>A0A4P7CSW7</accession>
<dbReference type="PIRSF" id="PIRSF002465">
    <property type="entry name" value="Phsphlp_syn_PlsX"/>
    <property type="match status" value="1"/>
</dbReference>
<keyword evidence="2 10" id="KW-0963">Cytoplasm</keyword>
<dbReference type="Gene3D" id="3.40.718.10">
    <property type="entry name" value="Isopropylmalate Dehydrogenase"/>
    <property type="match status" value="1"/>
</dbReference>
<proteinExistence type="inferred from homology"/>
<sequence length="381" mass="40397">MTVTLTIDCMGGDHGPSVTVPAAVNFVRSHPDARLLLVGIETAIRAQLKKLKALDLPALSVVPATEVVEMDDPVEVALRKKKDSSMRVALNRVKEGEAQACVSAGNTGALMAVSRYVLKTLPGIERPAIAFALPNPRGYTTMLDLGANVDCEPQHLLQFAEMGHALVAALEGKERPTIGLLNIGEEVIKGNETIKRAGELLRASTLNFRGNVEGNDIYKGTVDVIVCDGFVGNVALKTSEGLAQMLNDMIKEEFGRSWLTKLMAITALPVLMRFKKRVDHRQYNGAALLGLKSLVFKSHGSADAYAFEWAIKRGYDAVKNGVLERLARAMEENASSLEQAAGGQNSAAARAPEEPSASPSASSPGQTAGGLPPGAASSSKA</sequence>
<keyword evidence="12" id="KW-0012">Acyltransferase</keyword>
<keyword evidence="6 10" id="KW-0594">Phospholipid biosynthesis</keyword>
<dbReference type="Proteomes" id="UP000295727">
    <property type="component" value="Chromosome 1"/>
</dbReference>
<dbReference type="GO" id="GO:0005737">
    <property type="term" value="C:cytoplasm"/>
    <property type="evidence" value="ECO:0007669"/>
    <property type="project" value="UniProtKB-SubCell"/>
</dbReference>
<dbReference type="GO" id="GO:0043811">
    <property type="term" value="F:phosphate:acyl-[acyl carrier protein] acyltransferase activity"/>
    <property type="evidence" value="ECO:0007669"/>
    <property type="project" value="UniProtKB-UniRule"/>
</dbReference>
<dbReference type="AlphaFoldDB" id="A0A4P7CSW7"/>
<keyword evidence="3 10" id="KW-0444">Lipid biosynthesis</keyword>
<dbReference type="KEGG" id="ppai:E1956_07865"/>
<reference evidence="12 13" key="1">
    <citation type="submission" date="2019-03" db="EMBL/GenBank/DDBJ databases">
        <title>Paraburkholderia sp. 7MH5, isolated from subtropical forest soil.</title>
        <authorList>
            <person name="Gao Z.-H."/>
            <person name="Qiu L.-H."/>
        </authorList>
    </citation>
    <scope>NUCLEOTIDE SEQUENCE [LARGE SCALE GENOMIC DNA]</scope>
    <source>
        <strain evidence="12 13">7MH5</strain>
    </source>
</reference>
<evidence type="ECO:0000256" key="9">
    <source>
        <dbReference type="ARBA" id="ARBA00046608"/>
    </source>
</evidence>
<dbReference type="GO" id="GO:0008654">
    <property type="term" value="P:phospholipid biosynthetic process"/>
    <property type="evidence" value="ECO:0007669"/>
    <property type="project" value="UniProtKB-KW"/>
</dbReference>
<dbReference type="PANTHER" id="PTHR30100:SF1">
    <property type="entry name" value="PHOSPHATE ACYLTRANSFERASE"/>
    <property type="match status" value="1"/>
</dbReference>
<evidence type="ECO:0000256" key="11">
    <source>
        <dbReference type="SAM" id="MobiDB-lite"/>
    </source>
</evidence>
<dbReference type="EMBL" id="CP038148">
    <property type="protein sequence ID" value="QBQ97099.1"/>
    <property type="molecule type" value="Genomic_DNA"/>
</dbReference>
<keyword evidence="7 10" id="KW-1208">Phospholipid metabolism</keyword>
<evidence type="ECO:0000256" key="7">
    <source>
        <dbReference type="ARBA" id="ARBA00023264"/>
    </source>
</evidence>
<evidence type="ECO:0000313" key="13">
    <source>
        <dbReference type="Proteomes" id="UP000295727"/>
    </source>
</evidence>
<dbReference type="RefSeq" id="WP_134748100.1">
    <property type="nucleotide sequence ID" value="NZ_CP038148.1"/>
</dbReference>
<dbReference type="EC" id="2.3.1.274" evidence="8 10"/>
<evidence type="ECO:0000256" key="8">
    <source>
        <dbReference type="ARBA" id="ARBA00024069"/>
    </source>
</evidence>
<dbReference type="OrthoDB" id="9806408at2"/>
<comment type="pathway">
    <text evidence="10">Lipid metabolism; phospholipid metabolism.</text>
</comment>
<evidence type="ECO:0000256" key="5">
    <source>
        <dbReference type="ARBA" id="ARBA00023098"/>
    </source>
</evidence>
<comment type="catalytic activity">
    <reaction evidence="1 10">
        <text>a fatty acyl-[ACP] + phosphate = an acyl phosphate + holo-[ACP]</text>
        <dbReference type="Rhea" id="RHEA:42292"/>
        <dbReference type="Rhea" id="RHEA-COMP:9685"/>
        <dbReference type="Rhea" id="RHEA-COMP:14125"/>
        <dbReference type="ChEBI" id="CHEBI:43474"/>
        <dbReference type="ChEBI" id="CHEBI:59918"/>
        <dbReference type="ChEBI" id="CHEBI:64479"/>
        <dbReference type="ChEBI" id="CHEBI:138651"/>
        <dbReference type="EC" id="2.3.1.274"/>
    </reaction>
</comment>
<dbReference type="SUPFAM" id="SSF53659">
    <property type="entry name" value="Isocitrate/Isopropylmalate dehydrogenase-like"/>
    <property type="match status" value="1"/>
</dbReference>
<evidence type="ECO:0000256" key="10">
    <source>
        <dbReference type="HAMAP-Rule" id="MF_00019"/>
    </source>
</evidence>
<name>A0A4P7CSW7_9BURK</name>
<organism evidence="12 13">
    <name type="scientific">Paraburkholderia pallida</name>
    <dbReference type="NCBI Taxonomy" id="2547399"/>
    <lineage>
        <taxon>Bacteria</taxon>
        <taxon>Pseudomonadati</taxon>
        <taxon>Pseudomonadota</taxon>
        <taxon>Betaproteobacteria</taxon>
        <taxon>Burkholderiales</taxon>
        <taxon>Burkholderiaceae</taxon>
        <taxon>Paraburkholderia</taxon>
    </lineage>
</organism>
<evidence type="ECO:0000256" key="4">
    <source>
        <dbReference type="ARBA" id="ARBA00022679"/>
    </source>
</evidence>
<comment type="subcellular location">
    <subcellularLocation>
        <location evidence="10">Cytoplasm</location>
    </subcellularLocation>
    <text evidence="10">Associated with the membrane possibly through PlsY.</text>
</comment>
<dbReference type="PANTHER" id="PTHR30100">
    <property type="entry name" value="FATTY ACID/PHOSPHOLIPID SYNTHESIS PROTEIN PLSX"/>
    <property type="match status" value="1"/>
</dbReference>
<evidence type="ECO:0000256" key="6">
    <source>
        <dbReference type="ARBA" id="ARBA00023209"/>
    </source>
</evidence>
<comment type="similarity">
    <text evidence="10">Belongs to the PlsX family.</text>
</comment>
<dbReference type="UniPathway" id="UPA00085"/>
<evidence type="ECO:0000256" key="2">
    <source>
        <dbReference type="ARBA" id="ARBA00022490"/>
    </source>
</evidence>
<gene>
    <name evidence="10 12" type="primary">plsX</name>
    <name evidence="12" type="ORF">E1956_07865</name>
</gene>
<evidence type="ECO:0000256" key="3">
    <source>
        <dbReference type="ARBA" id="ARBA00022516"/>
    </source>
</evidence>
<dbReference type="InterPro" id="IPR003664">
    <property type="entry name" value="FA_synthesis"/>
</dbReference>
<comment type="function">
    <text evidence="10">Catalyzes the reversible formation of acyl-phosphate (acyl-PO(4)) from acyl-[acyl-carrier-protein] (acyl-ACP). This enzyme utilizes acyl-ACP as fatty acyl donor, but not acyl-CoA.</text>
</comment>
<evidence type="ECO:0000313" key="12">
    <source>
        <dbReference type="EMBL" id="QBQ97099.1"/>
    </source>
</evidence>
<feature type="region of interest" description="Disordered" evidence="11">
    <location>
        <begin position="333"/>
        <end position="381"/>
    </location>
</feature>
<protein>
    <recommendedName>
        <fullName evidence="8 10">Phosphate acyltransferase</fullName>
        <ecNumber evidence="8 10">2.3.1.274</ecNumber>
    </recommendedName>
    <alternativeName>
        <fullName evidence="10">Acyl-ACP phosphotransacylase</fullName>
    </alternativeName>
    <alternativeName>
        <fullName evidence="10">Acyl-[acyl-carrier-protein]--phosphate acyltransferase</fullName>
    </alternativeName>
    <alternativeName>
        <fullName evidence="10">Phosphate-acyl-ACP acyltransferase</fullName>
    </alternativeName>
</protein>
<evidence type="ECO:0000256" key="1">
    <source>
        <dbReference type="ARBA" id="ARBA00001232"/>
    </source>
</evidence>
<dbReference type="Pfam" id="PF02504">
    <property type="entry name" value="FA_synthesis"/>
    <property type="match status" value="1"/>
</dbReference>
<dbReference type="InterPro" id="IPR012281">
    <property type="entry name" value="Phospholipid_synth_PlsX-like"/>
</dbReference>
<dbReference type="GO" id="GO:0006633">
    <property type="term" value="P:fatty acid biosynthetic process"/>
    <property type="evidence" value="ECO:0007669"/>
    <property type="project" value="UniProtKB-UniRule"/>
</dbReference>
<comment type="subunit">
    <text evidence="9 10">Homodimer. Probably interacts with PlsY.</text>
</comment>
<dbReference type="HAMAP" id="MF_00019">
    <property type="entry name" value="PlsX"/>
    <property type="match status" value="1"/>
</dbReference>
<keyword evidence="13" id="KW-1185">Reference proteome</keyword>
<feature type="compositionally biased region" description="Low complexity" evidence="11">
    <location>
        <begin position="339"/>
        <end position="364"/>
    </location>
</feature>
<dbReference type="NCBIfam" id="TIGR00182">
    <property type="entry name" value="plsX"/>
    <property type="match status" value="1"/>
</dbReference>